<comment type="caution">
    <text evidence="1">The sequence shown here is derived from an EMBL/GenBank/DDBJ whole genome shotgun (WGS) entry which is preliminary data.</text>
</comment>
<protein>
    <submittedName>
        <fullName evidence="1">Response regulator transcription factor</fullName>
    </submittedName>
</protein>
<proteinExistence type="predicted"/>
<evidence type="ECO:0000313" key="2">
    <source>
        <dbReference type="Proteomes" id="UP001631969"/>
    </source>
</evidence>
<dbReference type="EMBL" id="JBJURJ010000003">
    <property type="protein sequence ID" value="MFM9327676.1"/>
    <property type="molecule type" value="Genomic_DNA"/>
</dbReference>
<reference evidence="1" key="1">
    <citation type="submission" date="2024-12" db="EMBL/GenBank/DDBJ databases">
        <authorList>
            <person name="Wu N."/>
        </authorList>
    </citation>
    <scope>NUCLEOTIDE SEQUENCE</scope>
    <source>
        <strain evidence="1">P15</strain>
    </source>
</reference>
<accession>A0ACC7NVF0</accession>
<keyword evidence="2" id="KW-1185">Reference proteome</keyword>
<evidence type="ECO:0000313" key="1">
    <source>
        <dbReference type="EMBL" id="MFM9327676.1"/>
    </source>
</evidence>
<dbReference type="Proteomes" id="UP001631969">
    <property type="component" value="Unassembled WGS sequence"/>
</dbReference>
<sequence>MKILVVEDEVHLAEAISHILKHHHYAVDVVHDGLTGLDYALSGVYDLLLLDIMLPEMDGLTVLGRIRQAKMGVPVILLTAKGETPDIIAGLDIGADDYVPKPFSTEELLARIRAALRRRGEVVVGPELRYGDIELNPAVLKLVCQEKELKLIPKECELLELLIVRKQAVSPKELIIEKLWGFDSEAEYNNVEVYISFLRKKLLFLGSAVRIATIRGVGYVLEGERHVQ</sequence>
<name>A0ACC7NVF0_9BACL</name>
<organism evidence="1 2">
    <name type="scientific">Paenibacillus mesotrionivorans</name>
    <dbReference type="NCBI Taxonomy" id="3160968"/>
    <lineage>
        <taxon>Bacteria</taxon>
        <taxon>Bacillati</taxon>
        <taxon>Bacillota</taxon>
        <taxon>Bacilli</taxon>
        <taxon>Bacillales</taxon>
        <taxon>Paenibacillaceae</taxon>
        <taxon>Paenibacillus</taxon>
    </lineage>
</organism>
<gene>
    <name evidence="1" type="ORF">ACI1P1_05095</name>
</gene>